<dbReference type="AlphaFoldDB" id="A0A1I7TI22"/>
<dbReference type="Proteomes" id="UP000095282">
    <property type="component" value="Unplaced"/>
</dbReference>
<proteinExistence type="predicted"/>
<accession>A0A1I7TI22</accession>
<keyword evidence="1" id="KW-1185">Reference proteome</keyword>
<protein>
    <submittedName>
        <fullName evidence="2">FBA_2 domain-containing protein</fullName>
    </submittedName>
</protein>
<evidence type="ECO:0000313" key="2">
    <source>
        <dbReference type="WBParaSite" id="Csp11.Scaffold620.g6139.t2"/>
    </source>
</evidence>
<organism evidence="1 2">
    <name type="scientific">Caenorhabditis tropicalis</name>
    <dbReference type="NCBI Taxonomy" id="1561998"/>
    <lineage>
        <taxon>Eukaryota</taxon>
        <taxon>Metazoa</taxon>
        <taxon>Ecdysozoa</taxon>
        <taxon>Nematoda</taxon>
        <taxon>Chromadorea</taxon>
        <taxon>Rhabditida</taxon>
        <taxon>Rhabditina</taxon>
        <taxon>Rhabditomorpha</taxon>
        <taxon>Rhabditoidea</taxon>
        <taxon>Rhabditidae</taxon>
        <taxon>Peloderinae</taxon>
        <taxon>Caenorhabditis</taxon>
    </lineage>
</organism>
<name>A0A1I7TI22_9PELO</name>
<sequence length="226" mass="26820">MYFFEGTMQRYELDAIMDWRRQGTTQFISFIKSKLPADYTHPYAFQFTGAKYSDARWVCLKDLLPIRNVHTLNLGYNNFKWKDLNKIIKYWITRKKNMFNYLDIEYKDMNISELMKDITVLKGFRSNKEFYLIASNSTVKQRLMAVQLLEYPDEPRPKKQLNFSVRSANRPHKISGAEMLPTWTREYRIRAISKKTLSGGNKNYENELAAEGVRMIDGFMTVQEKL</sequence>
<evidence type="ECO:0000313" key="1">
    <source>
        <dbReference type="Proteomes" id="UP000095282"/>
    </source>
</evidence>
<reference evidence="2" key="1">
    <citation type="submission" date="2016-11" db="UniProtKB">
        <authorList>
            <consortium name="WormBaseParasite"/>
        </authorList>
    </citation>
    <scope>IDENTIFICATION</scope>
</reference>
<dbReference type="WBParaSite" id="Csp11.Scaffold620.g6139.t2">
    <property type="protein sequence ID" value="Csp11.Scaffold620.g6139.t2"/>
    <property type="gene ID" value="Csp11.Scaffold620.g6139"/>
</dbReference>